<dbReference type="AlphaFoldDB" id="A0A2P2N7C3"/>
<accession>A0A2P2N7C3</accession>
<proteinExistence type="predicted"/>
<organism evidence="1">
    <name type="scientific">Rhizophora mucronata</name>
    <name type="common">Asiatic mangrove</name>
    <dbReference type="NCBI Taxonomy" id="61149"/>
    <lineage>
        <taxon>Eukaryota</taxon>
        <taxon>Viridiplantae</taxon>
        <taxon>Streptophyta</taxon>
        <taxon>Embryophyta</taxon>
        <taxon>Tracheophyta</taxon>
        <taxon>Spermatophyta</taxon>
        <taxon>Magnoliopsida</taxon>
        <taxon>eudicotyledons</taxon>
        <taxon>Gunneridae</taxon>
        <taxon>Pentapetalae</taxon>
        <taxon>rosids</taxon>
        <taxon>fabids</taxon>
        <taxon>Malpighiales</taxon>
        <taxon>Rhizophoraceae</taxon>
        <taxon>Rhizophora</taxon>
    </lineage>
</organism>
<reference evidence="1" key="1">
    <citation type="submission" date="2018-02" db="EMBL/GenBank/DDBJ databases">
        <title>Rhizophora mucronata_Transcriptome.</title>
        <authorList>
            <person name="Meera S.P."/>
            <person name="Sreeshan A."/>
            <person name="Augustine A."/>
        </authorList>
    </citation>
    <scope>NUCLEOTIDE SEQUENCE</scope>
    <source>
        <tissue evidence="1">Leaf</tissue>
    </source>
</reference>
<protein>
    <submittedName>
        <fullName evidence="1">Uncharacterized protein</fullName>
    </submittedName>
</protein>
<evidence type="ECO:0000313" key="1">
    <source>
        <dbReference type="EMBL" id="MBX38362.1"/>
    </source>
</evidence>
<sequence length="25" mass="2779">MTMSSKNSNFQALIMDGTCSSKLKR</sequence>
<dbReference type="EMBL" id="GGEC01057878">
    <property type="protein sequence ID" value="MBX38362.1"/>
    <property type="molecule type" value="Transcribed_RNA"/>
</dbReference>
<name>A0A2P2N7C3_RHIMU</name>